<evidence type="ECO:0000259" key="2">
    <source>
        <dbReference type="SMART" id="SM00062"/>
    </source>
</evidence>
<name>A0ABS5F4G2_9PROT</name>
<feature type="domain" description="Solute-binding protein family 3/N-terminal" evidence="2">
    <location>
        <begin position="14"/>
        <end position="230"/>
    </location>
</feature>
<evidence type="ECO:0000313" key="4">
    <source>
        <dbReference type="Proteomes" id="UP001196870"/>
    </source>
</evidence>
<proteinExistence type="predicted"/>
<organism evidence="3 4">
    <name type="scientific">Plastoroseomonas hellenica</name>
    <dbReference type="NCBI Taxonomy" id="2687306"/>
    <lineage>
        <taxon>Bacteria</taxon>
        <taxon>Pseudomonadati</taxon>
        <taxon>Pseudomonadota</taxon>
        <taxon>Alphaproteobacteria</taxon>
        <taxon>Acetobacterales</taxon>
        <taxon>Acetobacteraceae</taxon>
        <taxon>Plastoroseomonas</taxon>
    </lineage>
</organism>
<dbReference type="InterPro" id="IPR001638">
    <property type="entry name" value="Solute-binding_3/MltF_N"/>
</dbReference>
<evidence type="ECO:0000256" key="1">
    <source>
        <dbReference type="ARBA" id="ARBA00022729"/>
    </source>
</evidence>
<reference evidence="4" key="1">
    <citation type="journal article" date="2021" name="Syst. Appl. Microbiol.">
        <title>Roseomonas hellenica sp. nov., isolated from roots of wild-growing Alkanna tinctoria.</title>
        <authorList>
            <person name="Rat A."/>
            <person name="Naranjo H.D."/>
            <person name="Lebbe L."/>
            <person name="Cnockaert M."/>
            <person name="Krigas N."/>
            <person name="Grigoriadou K."/>
            <person name="Maloupa E."/>
            <person name="Willems A."/>
        </authorList>
    </citation>
    <scope>NUCLEOTIDE SEQUENCE [LARGE SCALE GENOMIC DNA]</scope>
    <source>
        <strain evidence="4">LMG 31523</strain>
    </source>
</reference>
<evidence type="ECO:0000313" key="3">
    <source>
        <dbReference type="EMBL" id="MBR0667423.1"/>
    </source>
</evidence>
<dbReference type="Gene3D" id="3.40.190.10">
    <property type="entry name" value="Periplasmic binding protein-like II"/>
    <property type="match status" value="2"/>
</dbReference>
<comment type="caution">
    <text evidence="3">The sequence shown here is derived from an EMBL/GenBank/DDBJ whole genome shotgun (WGS) entry which is preliminary data.</text>
</comment>
<keyword evidence="4" id="KW-1185">Reference proteome</keyword>
<dbReference type="SMART" id="SM00062">
    <property type="entry name" value="PBPb"/>
    <property type="match status" value="1"/>
</dbReference>
<sequence>MSPEIIAELAPTGVLRAGINLSNFLLVTGRSPSGDPEGVSPSMAKAIAERLGVPVRYVPFPKPGLLADAVDDDVWDIGLIGAEPQRAEKIAFTAAYTEIEATYLVPAGSPITAIDQVDRPGIRIAVSARSAYDLWLVRNIKQATLVQVEGGPAAVAKFRDEKLEVLAGLRPGLLTDQEALPGSRILDGQFTAVQQAIGTQRRNSAGAAFLSAFVEEAKASGLVAKFIEQHKVRGLSVAPRAA</sequence>
<protein>
    <submittedName>
        <fullName evidence="3">Transporter substrate-binding domain-containing protein</fullName>
    </submittedName>
</protein>
<dbReference type="EMBL" id="JAAGBB010000034">
    <property type="protein sequence ID" value="MBR0667423.1"/>
    <property type="molecule type" value="Genomic_DNA"/>
</dbReference>
<dbReference type="PANTHER" id="PTHR35936">
    <property type="entry name" value="MEMBRANE-BOUND LYTIC MUREIN TRANSGLYCOSYLASE F"/>
    <property type="match status" value="1"/>
</dbReference>
<dbReference type="Proteomes" id="UP001196870">
    <property type="component" value="Unassembled WGS sequence"/>
</dbReference>
<accession>A0ABS5F4G2</accession>
<dbReference type="Pfam" id="PF00497">
    <property type="entry name" value="SBP_bac_3"/>
    <property type="match status" value="1"/>
</dbReference>
<dbReference type="SUPFAM" id="SSF53850">
    <property type="entry name" value="Periplasmic binding protein-like II"/>
    <property type="match status" value="1"/>
</dbReference>
<keyword evidence="1" id="KW-0732">Signal</keyword>
<gene>
    <name evidence="3" type="ORF">GXW71_23910</name>
</gene>
<dbReference type="RefSeq" id="WP_211855202.1">
    <property type="nucleotide sequence ID" value="NZ_JAAGBB010000034.1"/>
</dbReference>
<dbReference type="PANTHER" id="PTHR35936:SF17">
    <property type="entry name" value="ARGININE-BINDING EXTRACELLULAR PROTEIN ARTP"/>
    <property type="match status" value="1"/>
</dbReference>